<dbReference type="SUPFAM" id="SSF52540">
    <property type="entry name" value="P-loop containing nucleoside triphosphate hydrolases"/>
    <property type="match status" value="1"/>
</dbReference>
<keyword evidence="1" id="KW-0418">Kinase</keyword>
<dbReference type="NCBIfam" id="NF006085">
    <property type="entry name" value="PRK08233.1"/>
    <property type="match status" value="1"/>
</dbReference>
<protein>
    <submittedName>
        <fullName evidence="1">Uridine kinase</fullName>
    </submittedName>
</protein>
<reference evidence="2" key="1">
    <citation type="submission" date="2016-10" db="EMBL/GenBank/DDBJ databases">
        <authorList>
            <person name="Varghese N."/>
            <person name="Submissions S."/>
        </authorList>
    </citation>
    <scope>NUCLEOTIDE SEQUENCE [LARGE SCALE GENOMIC DNA]</scope>
    <source>
        <strain evidence="2">FP5</strain>
    </source>
</reference>
<sequence>MKRKSPMIIAIAAVSGGGKTTIASCVKRKLPNSKTIYFDDYDFDGPKDITKWIDNGCNPDDWDLSPLIRDINQLITERRDYIIVDFPFAYLHSQTSSLIDFAVFIDTPLDIAMARRIHRDFKSGSAEEILLDLDNYLAGGRRGYLTMLDTTKPNSDLIVDGTLPKFEIAEIITQEVLNIV</sequence>
<organism evidence="1 2">
    <name type="scientific">Halobacillus alkaliphilus</name>
    <dbReference type="NCBI Taxonomy" id="396056"/>
    <lineage>
        <taxon>Bacteria</taxon>
        <taxon>Bacillati</taxon>
        <taxon>Bacillota</taxon>
        <taxon>Bacilli</taxon>
        <taxon>Bacillales</taxon>
        <taxon>Bacillaceae</taxon>
        <taxon>Halobacillus</taxon>
    </lineage>
</organism>
<keyword evidence="2" id="KW-1185">Reference proteome</keyword>
<proteinExistence type="predicted"/>
<dbReference type="GO" id="GO:0016301">
    <property type="term" value="F:kinase activity"/>
    <property type="evidence" value="ECO:0007669"/>
    <property type="project" value="UniProtKB-KW"/>
</dbReference>
<evidence type="ECO:0000313" key="2">
    <source>
        <dbReference type="Proteomes" id="UP000198897"/>
    </source>
</evidence>
<dbReference type="AlphaFoldDB" id="A0A1I2N2R1"/>
<accession>A0A1I2N2R1</accession>
<evidence type="ECO:0000313" key="1">
    <source>
        <dbReference type="EMBL" id="SFF97139.1"/>
    </source>
</evidence>
<gene>
    <name evidence="1" type="ORF">SAMN05216353_11661</name>
</gene>
<dbReference type="Proteomes" id="UP000198897">
    <property type="component" value="Unassembled WGS sequence"/>
</dbReference>
<dbReference type="RefSeq" id="WP_089751999.1">
    <property type="nucleotide sequence ID" value="NZ_FOOG01000016.1"/>
</dbReference>
<dbReference type="OrthoDB" id="6291705at2"/>
<dbReference type="Gene3D" id="3.40.50.300">
    <property type="entry name" value="P-loop containing nucleotide triphosphate hydrolases"/>
    <property type="match status" value="2"/>
</dbReference>
<dbReference type="EMBL" id="FOOG01000016">
    <property type="protein sequence ID" value="SFF97139.1"/>
    <property type="molecule type" value="Genomic_DNA"/>
</dbReference>
<keyword evidence="1" id="KW-0808">Transferase</keyword>
<name>A0A1I2N2R1_9BACI</name>
<dbReference type="InterPro" id="IPR027417">
    <property type="entry name" value="P-loop_NTPase"/>
</dbReference>